<gene>
    <name evidence="2" type="ORF">SAMN05443575_0147</name>
</gene>
<dbReference type="PROSITE" id="PS51186">
    <property type="entry name" value="GNAT"/>
    <property type="match status" value="1"/>
</dbReference>
<protein>
    <submittedName>
        <fullName evidence="2">Acetyltransferase (GNAT) family protein</fullName>
    </submittedName>
</protein>
<name>A0A1M5C8J1_9ACTN</name>
<keyword evidence="2" id="KW-0808">Transferase</keyword>
<evidence type="ECO:0000313" key="2">
    <source>
        <dbReference type="EMBL" id="SHF51041.1"/>
    </source>
</evidence>
<feature type="domain" description="N-acetyltransferase" evidence="1">
    <location>
        <begin position="139"/>
        <end position="296"/>
    </location>
</feature>
<dbReference type="InterPro" id="IPR016181">
    <property type="entry name" value="Acyl_CoA_acyltransferase"/>
</dbReference>
<reference evidence="2 3" key="1">
    <citation type="submission" date="2016-11" db="EMBL/GenBank/DDBJ databases">
        <authorList>
            <person name="Jaros S."/>
            <person name="Januszkiewicz K."/>
            <person name="Wedrychowicz H."/>
        </authorList>
    </citation>
    <scope>NUCLEOTIDE SEQUENCE [LARGE SCALE GENOMIC DNA]</scope>
    <source>
        <strain evidence="2 3">DSM 45627</strain>
    </source>
</reference>
<dbReference type="AlphaFoldDB" id="A0A1M5C8J1"/>
<accession>A0A1M5C8J1</accession>
<dbReference type="InterPro" id="IPR000182">
    <property type="entry name" value="GNAT_dom"/>
</dbReference>
<dbReference type="Proteomes" id="UP000186132">
    <property type="component" value="Unassembled WGS sequence"/>
</dbReference>
<dbReference type="GO" id="GO:0016747">
    <property type="term" value="F:acyltransferase activity, transferring groups other than amino-acyl groups"/>
    <property type="evidence" value="ECO:0007669"/>
    <property type="project" value="InterPro"/>
</dbReference>
<dbReference type="SUPFAM" id="SSF55729">
    <property type="entry name" value="Acyl-CoA N-acyltransferases (Nat)"/>
    <property type="match status" value="1"/>
</dbReference>
<dbReference type="Gene3D" id="3.40.630.30">
    <property type="match status" value="1"/>
</dbReference>
<dbReference type="EMBL" id="FQVU01000001">
    <property type="protein sequence ID" value="SHF51041.1"/>
    <property type="molecule type" value="Genomic_DNA"/>
</dbReference>
<organism evidence="2 3">
    <name type="scientific">Jatrophihabitans endophyticus</name>
    <dbReference type="NCBI Taxonomy" id="1206085"/>
    <lineage>
        <taxon>Bacteria</taxon>
        <taxon>Bacillati</taxon>
        <taxon>Actinomycetota</taxon>
        <taxon>Actinomycetes</taxon>
        <taxon>Jatrophihabitantales</taxon>
        <taxon>Jatrophihabitantaceae</taxon>
        <taxon>Jatrophihabitans</taxon>
    </lineage>
</organism>
<evidence type="ECO:0000313" key="3">
    <source>
        <dbReference type="Proteomes" id="UP000186132"/>
    </source>
</evidence>
<dbReference type="Pfam" id="PF00583">
    <property type="entry name" value="Acetyltransf_1"/>
    <property type="match status" value="1"/>
</dbReference>
<keyword evidence="3" id="KW-1185">Reference proteome</keyword>
<evidence type="ECO:0000259" key="1">
    <source>
        <dbReference type="PROSITE" id="PS51186"/>
    </source>
</evidence>
<sequence length="296" mass="30209">MNRAVNEVAPGAGWHDALHRAPTGLPAGAGQHVLAGVPVGVVVTDTDPTSLPAQWSADREVALAPAGELAPDRLHQVLPAFVELAASLADRPTAAVLSLPSRDVDSARVARGAGFAPTSVLAVADLRAAADPPAGAVASTVRDAAPDDIAAVAALWCEQADYEARVGTLRVSAAIRTAIDAAAEAAILGADTVLLAADTDGTAVGVVIAAPPSESGWAGTRLVLAPVSYLTSAATAAGVRGRGHGGALVRELHRRHRHAGVVASVLHYSAYNPLSVPFWSRQGYRPLVTSYARTVR</sequence>
<proteinExistence type="predicted"/>